<comment type="cofactor">
    <cofactor evidence="1 6">
        <name>pyridoxal 5'-phosphate</name>
        <dbReference type="ChEBI" id="CHEBI:597326"/>
    </cofactor>
</comment>
<evidence type="ECO:0000313" key="8">
    <source>
        <dbReference type="EMBL" id="SEK68625.1"/>
    </source>
</evidence>
<dbReference type="GO" id="GO:0006520">
    <property type="term" value="P:amino acid metabolic process"/>
    <property type="evidence" value="ECO:0007669"/>
    <property type="project" value="InterPro"/>
</dbReference>
<dbReference type="GO" id="GO:0030170">
    <property type="term" value="F:pyridoxal phosphate binding"/>
    <property type="evidence" value="ECO:0007669"/>
    <property type="project" value="InterPro"/>
</dbReference>
<evidence type="ECO:0000256" key="1">
    <source>
        <dbReference type="ARBA" id="ARBA00001933"/>
    </source>
</evidence>
<keyword evidence="5" id="KW-0663">Pyridoxal phosphate</keyword>
<evidence type="ECO:0000259" key="7">
    <source>
        <dbReference type="Pfam" id="PF00155"/>
    </source>
</evidence>
<dbReference type="EC" id="2.6.1.-" evidence="6"/>
<dbReference type="Proteomes" id="UP000198620">
    <property type="component" value="Unassembled WGS sequence"/>
</dbReference>
<accession>A0A1H7J674</accession>
<dbReference type="Gene3D" id="3.40.640.10">
    <property type="entry name" value="Type I PLP-dependent aspartate aminotransferase-like (Major domain)"/>
    <property type="match status" value="1"/>
</dbReference>
<dbReference type="PANTHER" id="PTHR46383:SF1">
    <property type="entry name" value="ASPARTATE AMINOTRANSFERASE"/>
    <property type="match status" value="1"/>
</dbReference>
<protein>
    <recommendedName>
        <fullName evidence="6">Aminotransferase</fullName>
        <ecNumber evidence="6">2.6.1.-</ecNumber>
    </recommendedName>
</protein>
<dbReference type="InterPro" id="IPR015424">
    <property type="entry name" value="PyrdxlP-dep_Trfase"/>
</dbReference>
<dbReference type="InterPro" id="IPR015421">
    <property type="entry name" value="PyrdxlP-dep_Trfase_major"/>
</dbReference>
<dbReference type="STRING" id="1233.SAMN05216387_102365"/>
<dbReference type="InterPro" id="IPR015422">
    <property type="entry name" value="PyrdxlP-dep_Trfase_small"/>
</dbReference>
<feature type="domain" description="Aminotransferase class I/classII large" evidence="7">
    <location>
        <begin position="43"/>
        <end position="405"/>
    </location>
</feature>
<dbReference type="Pfam" id="PF00155">
    <property type="entry name" value="Aminotran_1_2"/>
    <property type="match status" value="1"/>
</dbReference>
<dbReference type="CDD" id="cd00609">
    <property type="entry name" value="AAT_like"/>
    <property type="match status" value="1"/>
</dbReference>
<keyword evidence="3 6" id="KW-0032">Aminotransferase</keyword>
<dbReference type="SUPFAM" id="SSF53383">
    <property type="entry name" value="PLP-dependent transferases"/>
    <property type="match status" value="1"/>
</dbReference>
<dbReference type="FunFam" id="3.40.640.10:FF:000033">
    <property type="entry name" value="Aspartate aminotransferase"/>
    <property type="match status" value="1"/>
</dbReference>
<keyword evidence="4 6" id="KW-0808">Transferase</keyword>
<proteinExistence type="inferred from homology"/>
<dbReference type="InterPro" id="IPR050596">
    <property type="entry name" value="AspAT/PAT-like"/>
</dbReference>
<dbReference type="InterPro" id="IPR004839">
    <property type="entry name" value="Aminotransferase_I/II_large"/>
</dbReference>
<evidence type="ECO:0000256" key="4">
    <source>
        <dbReference type="ARBA" id="ARBA00022679"/>
    </source>
</evidence>
<evidence type="ECO:0000256" key="3">
    <source>
        <dbReference type="ARBA" id="ARBA00022576"/>
    </source>
</evidence>
<dbReference type="InterPro" id="IPR004838">
    <property type="entry name" value="NHTrfase_class1_PyrdxlP-BS"/>
</dbReference>
<evidence type="ECO:0000256" key="6">
    <source>
        <dbReference type="RuleBase" id="RU000481"/>
    </source>
</evidence>
<dbReference type="EMBL" id="FOBH01000002">
    <property type="protein sequence ID" value="SEK68625.1"/>
    <property type="molecule type" value="Genomic_DNA"/>
</dbReference>
<dbReference type="GO" id="GO:0008483">
    <property type="term" value="F:transaminase activity"/>
    <property type="evidence" value="ECO:0007669"/>
    <property type="project" value="UniProtKB-KW"/>
</dbReference>
<evidence type="ECO:0000256" key="5">
    <source>
        <dbReference type="ARBA" id="ARBA00022898"/>
    </source>
</evidence>
<gene>
    <name evidence="8" type="ORF">SAMN05216387_102365</name>
</gene>
<dbReference type="PANTHER" id="PTHR46383">
    <property type="entry name" value="ASPARTATE AMINOTRANSFERASE"/>
    <property type="match status" value="1"/>
</dbReference>
<sequence length="410" mass="43772">MQARPAYQCKDIIVELSKRVQAIKPSPTLAVTARAARLKAEGKDIIGLGAGEPDFDTPQHIKEAAIAAIRAGFTKYTAVGGTPGLKKAIISKFKRDNGFDYTARQILVSCGGKQSFFNLTLSVINPGDEVIIPAPYWVSYPDIALIAGGRPVIVEAGIEQDFKITAAQLEKAITPRTRMFVINSPSNPSGGVYTLDELKALGEVLLKHPGILVATDDMYEHILLSGEKFVNILNACPDLYSRTVVLNGVSKAYAMTGWRIGYCGGPEHIVTAMENIQSQSTSNPASISQVAAETALNGDQSCIGPMVAAFKERNQFVTNALNAMPGVKCLLSGGAFYAFADTREAIGKLYARGLLNESSDIAFSEYLLEHAGVAVVPGSAFGSEGYIRLSFATSMANLQNALGRIAKMLS</sequence>
<dbReference type="AlphaFoldDB" id="A0A1H7J674"/>
<evidence type="ECO:0000256" key="2">
    <source>
        <dbReference type="ARBA" id="ARBA00007441"/>
    </source>
</evidence>
<comment type="similarity">
    <text evidence="2 6">Belongs to the class-I pyridoxal-phosphate-dependent aminotransferase family.</text>
</comment>
<keyword evidence="9" id="KW-1185">Reference proteome</keyword>
<evidence type="ECO:0000313" key="9">
    <source>
        <dbReference type="Proteomes" id="UP000198620"/>
    </source>
</evidence>
<reference evidence="8 9" key="1">
    <citation type="submission" date="2016-10" db="EMBL/GenBank/DDBJ databases">
        <authorList>
            <person name="de Groot N.N."/>
        </authorList>
    </citation>
    <scope>NUCLEOTIDE SEQUENCE [LARGE SCALE GENOMIC DNA]</scope>
    <source>
        <strain evidence="8 9">Nv1</strain>
    </source>
</reference>
<organism evidence="8 9">
    <name type="scientific">Nitrosovibrio tenuis</name>
    <dbReference type="NCBI Taxonomy" id="1233"/>
    <lineage>
        <taxon>Bacteria</taxon>
        <taxon>Pseudomonadati</taxon>
        <taxon>Pseudomonadota</taxon>
        <taxon>Betaproteobacteria</taxon>
        <taxon>Nitrosomonadales</taxon>
        <taxon>Nitrosomonadaceae</taxon>
        <taxon>Nitrosovibrio</taxon>
    </lineage>
</organism>
<dbReference type="PROSITE" id="PS00105">
    <property type="entry name" value="AA_TRANSFER_CLASS_1"/>
    <property type="match status" value="1"/>
</dbReference>
<name>A0A1H7J674_9PROT</name>
<dbReference type="Gene3D" id="3.90.1150.10">
    <property type="entry name" value="Aspartate Aminotransferase, domain 1"/>
    <property type="match status" value="1"/>
</dbReference>